<dbReference type="PROSITE" id="PS51186">
    <property type="entry name" value="GNAT"/>
    <property type="match status" value="1"/>
</dbReference>
<dbReference type="SMART" id="SM00347">
    <property type="entry name" value="HTH_MARR"/>
    <property type="match status" value="1"/>
</dbReference>
<protein>
    <submittedName>
        <fullName evidence="3">Bifunctional helix-turn-helix transcriptional regulator/GNAT family N-acetyltransferase</fullName>
    </submittedName>
</protein>
<name>A0ABS6SFG3_9SPHN</name>
<feature type="domain" description="HTH marR-type" evidence="1">
    <location>
        <begin position="12"/>
        <end position="149"/>
    </location>
</feature>
<dbReference type="PANTHER" id="PTHR33164:SF43">
    <property type="entry name" value="HTH-TYPE TRANSCRIPTIONAL REPRESSOR YETL"/>
    <property type="match status" value="1"/>
</dbReference>
<keyword evidence="4" id="KW-1185">Reference proteome</keyword>
<accession>A0ABS6SFG3</accession>
<dbReference type="InterPro" id="IPR039422">
    <property type="entry name" value="MarR/SlyA-like"/>
</dbReference>
<dbReference type="PROSITE" id="PS50995">
    <property type="entry name" value="HTH_MARR_2"/>
    <property type="match status" value="1"/>
</dbReference>
<evidence type="ECO:0000259" key="1">
    <source>
        <dbReference type="PROSITE" id="PS50995"/>
    </source>
</evidence>
<dbReference type="CDD" id="cd00090">
    <property type="entry name" value="HTH_ARSR"/>
    <property type="match status" value="1"/>
</dbReference>
<evidence type="ECO:0000313" key="4">
    <source>
        <dbReference type="Proteomes" id="UP000722336"/>
    </source>
</evidence>
<dbReference type="InterPro" id="IPR011991">
    <property type="entry name" value="ArsR-like_HTH"/>
</dbReference>
<dbReference type="CDD" id="cd04301">
    <property type="entry name" value="NAT_SF"/>
    <property type="match status" value="1"/>
</dbReference>
<organism evidence="3 4">
    <name type="scientific">Pacificimonas pallii</name>
    <dbReference type="NCBI Taxonomy" id="2827236"/>
    <lineage>
        <taxon>Bacteria</taxon>
        <taxon>Pseudomonadati</taxon>
        <taxon>Pseudomonadota</taxon>
        <taxon>Alphaproteobacteria</taxon>
        <taxon>Sphingomonadales</taxon>
        <taxon>Sphingosinicellaceae</taxon>
        <taxon>Pacificimonas</taxon>
    </lineage>
</organism>
<dbReference type="Pfam" id="PF00583">
    <property type="entry name" value="Acetyltransf_1"/>
    <property type="match status" value="1"/>
</dbReference>
<feature type="domain" description="N-acetyltransferase" evidence="2">
    <location>
        <begin position="175"/>
        <end position="322"/>
    </location>
</feature>
<proteinExistence type="predicted"/>
<dbReference type="InterPro" id="IPR000182">
    <property type="entry name" value="GNAT_dom"/>
</dbReference>
<dbReference type="RefSeq" id="WP_218445908.1">
    <property type="nucleotide sequence ID" value="NZ_JAGSPA010000003.1"/>
</dbReference>
<gene>
    <name evidence="3" type="ORF">KCG44_09810</name>
</gene>
<dbReference type="Proteomes" id="UP000722336">
    <property type="component" value="Unassembled WGS sequence"/>
</dbReference>
<dbReference type="InterPro" id="IPR000835">
    <property type="entry name" value="HTH_MarR-typ"/>
</dbReference>
<reference evidence="3 4" key="1">
    <citation type="submission" date="2021-04" db="EMBL/GenBank/DDBJ databases">
        <authorList>
            <person name="Pira H."/>
            <person name="Risdian C."/>
            <person name="Wink J."/>
        </authorList>
    </citation>
    <scope>NUCLEOTIDE SEQUENCE [LARGE SCALE GENOMIC DNA]</scope>
    <source>
        <strain evidence="3 4">WHA3</strain>
    </source>
</reference>
<dbReference type="EMBL" id="JAGSPA010000003">
    <property type="protein sequence ID" value="MBV7257076.1"/>
    <property type="molecule type" value="Genomic_DNA"/>
</dbReference>
<comment type="caution">
    <text evidence="3">The sequence shown here is derived from an EMBL/GenBank/DDBJ whole genome shotgun (WGS) entry which is preliminary data.</text>
</comment>
<evidence type="ECO:0000313" key="3">
    <source>
        <dbReference type="EMBL" id="MBV7257076.1"/>
    </source>
</evidence>
<dbReference type="Pfam" id="PF12802">
    <property type="entry name" value="MarR_2"/>
    <property type="match status" value="1"/>
</dbReference>
<sequence>MPTTDLLRDNEYLFLGSRLKRLAERMQADVVRIAEAAGLPLQPSQYPVLAAIDRHGPQTVGTLSAALGLSQPAITRIVSKLVKMDVLKRERGADRRQVTVSLTADGEKMLEQSKLAVWPPIEQAVRVLLDDLPGAFLTDIRSIEDRLTEKSLELRSREIAFHGLSVRAYDAANARLFREINAEWIRDMYSLEQPDQDVLDDPDGKIIDPGGDILFAEAEGLGIIGTCALRKTGEDQYELTKMGVLQKARGRKAGEFLLKAAIERARDMGAQRLYLLTNKKSAAAIHLYEKFGFRHDTEIMEEFGKTYQRCDVAMLYCGDLAETADENS</sequence>
<dbReference type="PANTHER" id="PTHR33164">
    <property type="entry name" value="TRANSCRIPTIONAL REGULATOR, MARR FAMILY"/>
    <property type="match status" value="1"/>
</dbReference>
<evidence type="ECO:0000259" key="2">
    <source>
        <dbReference type="PROSITE" id="PS51186"/>
    </source>
</evidence>